<dbReference type="AlphaFoldDB" id="G7JSG5"/>
<protein>
    <recommendedName>
        <fullName evidence="5">Transmembrane protein</fullName>
    </recommendedName>
</protein>
<keyword evidence="1" id="KW-0732">Signal</keyword>
<proteinExistence type="predicted"/>
<dbReference type="Proteomes" id="UP000002051">
    <property type="component" value="Chromosome 4"/>
</dbReference>
<evidence type="ECO:0000256" key="1">
    <source>
        <dbReference type="SAM" id="SignalP"/>
    </source>
</evidence>
<dbReference type="EnsemblPlants" id="AES87907">
    <property type="protein sequence ID" value="AES87907"/>
    <property type="gene ID" value="MTR_4g037380"/>
</dbReference>
<organism evidence="2 4">
    <name type="scientific">Medicago truncatula</name>
    <name type="common">Barrel medic</name>
    <name type="synonym">Medicago tribuloides</name>
    <dbReference type="NCBI Taxonomy" id="3880"/>
    <lineage>
        <taxon>Eukaryota</taxon>
        <taxon>Viridiplantae</taxon>
        <taxon>Streptophyta</taxon>
        <taxon>Embryophyta</taxon>
        <taxon>Tracheophyta</taxon>
        <taxon>Spermatophyta</taxon>
        <taxon>Magnoliopsida</taxon>
        <taxon>eudicotyledons</taxon>
        <taxon>Gunneridae</taxon>
        <taxon>Pentapetalae</taxon>
        <taxon>rosids</taxon>
        <taxon>fabids</taxon>
        <taxon>Fabales</taxon>
        <taxon>Fabaceae</taxon>
        <taxon>Papilionoideae</taxon>
        <taxon>50 kb inversion clade</taxon>
        <taxon>NPAAA clade</taxon>
        <taxon>Hologalegina</taxon>
        <taxon>IRL clade</taxon>
        <taxon>Trifolieae</taxon>
        <taxon>Medicago</taxon>
    </lineage>
</organism>
<evidence type="ECO:0000313" key="3">
    <source>
        <dbReference type="EnsemblPlants" id="AES87907"/>
    </source>
</evidence>
<reference evidence="2 4" key="2">
    <citation type="journal article" date="2014" name="BMC Genomics">
        <title>An improved genome release (version Mt4.0) for the model legume Medicago truncatula.</title>
        <authorList>
            <person name="Tang H."/>
            <person name="Krishnakumar V."/>
            <person name="Bidwell S."/>
            <person name="Rosen B."/>
            <person name="Chan A."/>
            <person name="Zhou S."/>
            <person name="Gentzbittel L."/>
            <person name="Childs K.L."/>
            <person name="Yandell M."/>
            <person name="Gundlach H."/>
            <person name="Mayer K.F."/>
            <person name="Schwartz D.C."/>
            <person name="Town C.D."/>
        </authorList>
    </citation>
    <scope>GENOME REANNOTATION</scope>
    <source>
        <strain evidence="3 4">cv. Jemalong A17</strain>
    </source>
</reference>
<reference evidence="2 4" key="1">
    <citation type="journal article" date="2011" name="Nature">
        <title>The Medicago genome provides insight into the evolution of rhizobial symbioses.</title>
        <authorList>
            <person name="Young N.D."/>
            <person name="Debelle F."/>
            <person name="Oldroyd G.E."/>
            <person name="Geurts R."/>
            <person name="Cannon S.B."/>
            <person name="Udvardi M.K."/>
            <person name="Benedito V.A."/>
            <person name="Mayer K.F."/>
            <person name="Gouzy J."/>
            <person name="Schoof H."/>
            <person name="Van de Peer Y."/>
            <person name="Proost S."/>
            <person name="Cook D.R."/>
            <person name="Meyers B.C."/>
            <person name="Spannagl M."/>
            <person name="Cheung F."/>
            <person name="De Mita S."/>
            <person name="Krishnakumar V."/>
            <person name="Gundlach H."/>
            <person name="Zhou S."/>
            <person name="Mudge J."/>
            <person name="Bharti A.K."/>
            <person name="Murray J.D."/>
            <person name="Naoumkina M.A."/>
            <person name="Rosen B."/>
            <person name="Silverstein K.A."/>
            <person name="Tang H."/>
            <person name="Rombauts S."/>
            <person name="Zhao P.X."/>
            <person name="Zhou P."/>
            <person name="Barbe V."/>
            <person name="Bardou P."/>
            <person name="Bechner M."/>
            <person name="Bellec A."/>
            <person name="Berger A."/>
            <person name="Berges H."/>
            <person name="Bidwell S."/>
            <person name="Bisseling T."/>
            <person name="Choisne N."/>
            <person name="Couloux A."/>
            <person name="Denny R."/>
            <person name="Deshpande S."/>
            <person name="Dai X."/>
            <person name="Doyle J.J."/>
            <person name="Dudez A.M."/>
            <person name="Farmer A.D."/>
            <person name="Fouteau S."/>
            <person name="Franken C."/>
            <person name="Gibelin C."/>
            <person name="Gish J."/>
            <person name="Goldstein S."/>
            <person name="Gonzalez A.J."/>
            <person name="Green P.J."/>
            <person name="Hallab A."/>
            <person name="Hartog M."/>
            <person name="Hua A."/>
            <person name="Humphray S.J."/>
            <person name="Jeong D.H."/>
            <person name="Jing Y."/>
            <person name="Jocker A."/>
            <person name="Kenton S.M."/>
            <person name="Kim D.J."/>
            <person name="Klee K."/>
            <person name="Lai H."/>
            <person name="Lang C."/>
            <person name="Lin S."/>
            <person name="Macmil S.L."/>
            <person name="Magdelenat G."/>
            <person name="Matthews L."/>
            <person name="McCorrison J."/>
            <person name="Monaghan E.L."/>
            <person name="Mun J.H."/>
            <person name="Najar F.Z."/>
            <person name="Nicholson C."/>
            <person name="Noirot C."/>
            <person name="O'Bleness M."/>
            <person name="Paule C.R."/>
            <person name="Poulain J."/>
            <person name="Prion F."/>
            <person name="Qin B."/>
            <person name="Qu C."/>
            <person name="Retzel E.F."/>
            <person name="Riddle C."/>
            <person name="Sallet E."/>
            <person name="Samain S."/>
            <person name="Samson N."/>
            <person name="Sanders I."/>
            <person name="Saurat O."/>
            <person name="Scarpelli C."/>
            <person name="Schiex T."/>
            <person name="Segurens B."/>
            <person name="Severin A.J."/>
            <person name="Sherrier D.J."/>
            <person name="Shi R."/>
            <person name="Sims S."/>
            <person name="Singer S.R."/>
            <person name="Sinharoy S."/>
            <person name="Sterck L."/>
            <person name="Viollet A."/>
            <person name="Wang B.B."/>
            <person name="Wang K."/>
            <person name="Wang M."/>
            <person name="Wang X."/>
            <person name="Warfsmann J."/>
            <person name="Weissenbach J."/>
            <person name="White D.D."/>
            <person name="White J.D."/>
            <person name="Wiley G.B."/>
            <person name="Wincker P."/>
            <person name="Xing Y."/>
            <person name="Yang L."/>
            <person name="Yao Z."/>
            <person name="Ying F."/>
            <person name="Zhai J."/>
            <person name="Zhou L."/>
            <person name="Zuber A."/>
            <person name="Denarie J."/>
            <person name="Dixon R.A."/>
            <person name="May G.D."/>
            <person name="Schwartz D.C."/>
            <person name="Rogers J."/>
            <person name="Quetier F."/>
            <person name="Town C.D."/>
            <person name="Roe B.A."/>
        </authorList>
    </citation>
    <scope>NUCLEOTIDE SEQUENCE [LARGE SCALE GENOMIC DNA]</scope>
    <source>
        <strain evidence="2">A17</strain>
        <strain evidence="3 4">cv. Jemalong A17</strain>
    </source>
</reference>
<evidence type="ECO:0008006" key="5">
    <source>
        <dbReference type="Google" id="ProtNLM"/>
    </source>
</evidence>
<dbReference type="PaxDb" id="3880-AES87907"/>
<feature type="chain" id="PRO_5014573118" description="Transmembrane protein" evidence="1">
    <location>
        <begin position="26"/>
        <end position="97"/>
    </location>
</feature>
<evidence type="ECO:0000313" key="4">
    <source>
        <dbReference type="Proteomes" id="UP000002051"/>
    </source>
</evidence>
<name>G7JSG5_MEDTR</name>
<evidence type="ECO:0000313" key="2">
    <source>
        <dbReference type="EMBL" id="AES87907.1"/>
    </source>
</evidence>
<dbReference type="HOGENOM" id="CLU_2389579_0_0_1"/>
<sequence length="97" mass="11121">MHFKFNQAWISAGLLLLGLQPPREARPPCCILREGGGLPLLKSMRSEQRECFDGYDAPVCERSCREYLHSCFLQLRIQELKGGREYMVIVFNGFINA</sequence>
<dbReference type="EMBL" id="CM001220">
    <property type="protein sequence ID" value="AES87907.1"/>
    <property type="molecule type" value="Genomic_DNA"/>
</dbReference>
<accession>G7JSG5</accession>
<reference evidence="3" key="3">
    <citation type="submission" date="2015-04" db="UniProtKB">
        <authorList>
            <consortium name="EnsemblPlants"/>
        </authorList>
    </citation>
    <scope>IDENTIFICATION</scope>
    <source>
        <strain evidence="3">cv. Jemalong A17</strain>
    </source>
</reference>
<keyword evidence="4" id="KW-1185">Reference proteome</keyword>
<feature type="signal peptide" evidence="1">
    <location>
        <begin position="1"/>
        <end position="25"/>
    </location>
</feature>
<gene>
    <name evidence="2" type="ordered locus">MTR_4g037380</name>
</gene>